<dbReference type="EMBL" id="DVHF01000081">
    <property type="protein sequence ID" value="HIR57409.1"/>
    <property type="molecule type" value="Genomic_DNA"/>
</dbReference>
<keyword evidence="3 9" id="KW-0444">Lipid biosynthesis</keyword>
<evidence type="ECO:0000256" key="6">
    <source>
        <dbReference type="ARBA" id="ARBA00023098"/>
    </source>
</evidence>
<evidence type="ECO:0000313" key="12">
    <source>
        <dbReference type="EMBL" id="HIR57409.1"/>
    </source>
</evidence>
<dbReference type="NCBIfam" id="TIGR00747">
    <property type="entry name" value="fabH"/>
    <property type="match status" value="1"/>
</dbReference>
<dbReference type="NCBIfam" id="NF006829">
    <property type="entry name" value="PRK09352.1"/>
    <property type="match status" value="1"/>
</dbReference>
<feature type="active site" evidence="9">
    <location>
        <position position="110"/>
    </location>
</feature>
<comment type="similarity">
    <text evidence="1 9">Belongs to the thiolase-like superfamily. FabH family.</text>
</comment>
<dbReference type="SUPFAM" id="SSF53901">
    <property type="entry name" value="Thiolase-like"/>
    <property type="match status" value="1"/>
</dbReference>
<keyword evidence="2 9" id="KW-0963">Cytoplasm</keyword>
<dbReference type="AlphaFoldDB" id="A0A9D1DR95"/>
<gene>
    <name evidence="9" type="primary">fabH</name>
    <name evidence="12" type="ORF">IAA54_07045</name>
</gene>
<evidence type="ECO:0000256" key="5">
    <source>
        <dbReference type="ARBA" id="ARBA00022832"/>
    </source>
</evidence>
<dbReference type="Proteomes" id="UP000886785">
    <property type="component" value="Unassembled WGS sequence"/>
</dbReference>
<dbReference type="InterPro" id="IPR013747">
    <property type="entry name" value="ACP_syn_III_C"/>
</dbReference>
<evidence type="ECO:0000256" key="4">
    <source>
        <dbReference type="ARBA" id="ARBA00022679"/>
    </source>
</evidence>
<dbReference type="GO" id="GO:0044550">
    <property type="term" value="P:secondary metabolite biosynthetic process"/>
    <property type="evidence" value="ECO:0007669"/>
    <property type="project" value="TreeGrafter"/>
</dbReference>
<dbReference type="InterPro" id="IPR004655">
    <property type="entry name" value="FabH"/>
</dbReference>
<feature type="region of interest" description="ACP-binding" evidence="9">
    <location>
        <begin position="245"/>
        <end position="249"/>
    </location>
</feature>
<organism evidence="12 13">
    <name type="scientific">Candidatus Gallacutalibacter pullicola</name>
    <dbReference type="NCBI Taxonomy" id="2840830"/>
    <lineage>
        <taxon>Bacteria</taxon>
        <taxon>Bacillati</taxon>
        <taxon>Bacillota</taxon>
        <taxon>Clostridia</taxon>
        <taxon>Eubacteriales</taxon>
        <taxon>Candidatus Gallacutalibacter</taxon>
    </lineage>
</organism>
<keyword evidence="7 9" id="KW-0275">Fatty acid biosynthesis</keyword>
<dbReference type="Pfam" id="PF08541">
    <property type="entry name" value="ACP_syn_III_C"/>
    <property type="match status" value="1"/>
</dbReference>
<evidence type="ECO:0000256" key="8">
    <source>
        <dbReference type="ARBA" id="ARBA00023315"/>
    </source>
</evidence>
<comment type="pathway">
    <text evidence="9">Lipid metabolism; fatty acid biosynthesis.</text>
</comment>
<accession>A0A9D1DR95</accession>
<proteinExistence type="inferred from homology"/>
<evidence type="ECO:0000259" key="10">
    <source>
        <dbReference type="Pfam" id="PF08541"/>
    </source>
</evidence>
<evidence type="ECO:0000259" key="11">
    <source>
        <dbReference type="Pfam" id="PF08545"/>
    </source>
</evidence>
<dbReference type="InterPro" id="IPR016039">
    <property type="entry name" value="Thiolase-like"/>
</dbReference>
<reference evidence="12" key="1">
    <citation type="submission" date="2020-10" db="EMBL/GenBank/DDBJ databases">
        <authorList>
            <person name="Gilroy R."/>
        </authorList>
    </citation>
    <scope>NUCLEOTIDE SEQUENCE</scope>
    <source>
        <strain evidence="12">ChiSjej1B19-7085</strain>
    </source>
</reference>
<dbReference type="GO" id="GO:0006633">
    <property type="term" value="P:fatty acid biosynthetic process"/>
    <property type="evidence" value="ECO:0007669"/>
    <property type="project" value="UniProtKB-UniRule"/>
</dbReference>
<keyword evidence="5 9" id="KW-0276">Fatty acid metabolism</keyword>
<sequence>MNFQILGTGSSHPSRSVTNDELAALVETSDEWIRTRTGIHSRYVSTGETMSDLTAEAALRALENAGTDASELDLILCSTIRGDYLTPSQACMIQQRIGASCPALDINAACSGFLYALDVAAGYFARGRVKKVLIVSAEMLSELVDWTDRATCVLFGDGAGAVVLGEGDSLLSIKLSAQGNPDPLYARNVTSNSPFWDQPHSDCYLHMNGQEVYRFAVSAMYNDVTEVVSQAGLTLDDVTYVLPHQANIRIVETGRKKLGLPPEKVLTNIETHGNISSACIPTLMDEQNRKGVFQRGDILVLCAFGAGFTTGACVLKW</sequence>
<comment type="caution">
    <text evidence="12">The sequence shown here is derived from an EMBL/GenBank/DDBJ whole genome shotgun (WGS) entry which is preliminary data.</text>
</comment>
<keyword evidence="9" id="KW-0511">Multifunctional enzyme</keyword>
<comment type="function">
    <text evidence="9">Catalyzes the condensation reaction of fatty acid synthesis by the addition to an acyl acceptor of two carbons from malonyl-ACP. Catalyzes the first condensation reaction which initiates fatty acid synthesis and may therefore play a role in governing the total rate of fatty acid production. Possesses both acetoacetyl-ACP synthase and acetyl transacylase activities. Its substrate specificity determines the biosynthesis of branched-chain and/or straight-chain of fatty acids.</text>
</comment>
<dbReference type="HAMAP" id="MF_01815">
    <property type="entry name" value="FabH"/>
    <property type="match status" value="1"/>
</dbReference>
<feature type="domain" description="Beta-ketoacyl-[acyl-carrier-protein] synthase III C-terminal" evidence="10">
    <location>
        <begin position="229"/>
        <end position="317"/>
    </location>
</feature>
<comment type="subunit">
    <text evidence="9">Homodimer.</text>
</comment>
<dbReference type="PANTHER" id="PTHR34069">
    <property type="entry name" value="3-OXOACYL-[ACYL-CARRIER-PROTEIN] SYNTHASE 3"/>
    <property type="match status" value="1"/>
</dbReference>
<dbReference type="EC" id="2.3.1.180" evidence="9"/>
<comment type="subcellular location">
    <subcellularLocation>
        <location evidence="9">Cytoplasm</location>
    </subcellularLocation>
</comment>
<evidence type="ECO:0000313" key="13">
    <source>
        <dbReference type="Proteomes" id="UP000886785"/>
    </source>
</evidence>
<protein>
    <recommendedName>
        <fullName evidence="9">Beta-ketoacyl-[acyl-carrier-protein] synthase III</fullName>
        <shortName evidence="9">Beta-ketoacyl-ACP synthase III</shortName>
        <shortName evidence="9">KAS III</shortName>
        <ecNumber evidence="9">2.3.1.180</ecNumber>
    </recommendedName>
    <alternativeName>
        <fullName evidence="9">3-oxoacyl-[acyl-carrier-protein] synthase 3</fullName>
    </alternativeName>
    <alternativeName>
        <fullName evidence="9">3-oxoacyl-[acyl-carrier-protein] synthase III</fullName>
    </alternativeName>
</protein>
<evidence type="ECO:0000256" key="2">
    <source>
        <dbReference type="ARBA" id="ARBA00022490"/>
    </source>
</evidence>
<feature type="domain" description="Beta-ketoacyl-[acyl-carrier-protein] synthase III N-terminal" evidence="11">
    <location>
        <begin position="104"/>
        <end position="179"/>
    </location>
</feature>
<feature type="active site" evidence="9">
    <location>
        <position position="274"/>
    </location>
</feature>
<evidence type="ECO:0000256" key="3">
    <source>
        <dbReference type="ARBA" id="ARBA00022516"/>
    </source>
</evidence>
<keyword evidence="8 9" id="KW-0012">Acyltransferase</keyword>
<dbReference type="InterPro" id="IPR013751">
    <property type="entry name" value="ACP_syn_III_N"/>
</dbReference>
<evidence type="ECO:0000256" key="1">
    <source>
        <dbReference type="ARBA" id="ARBA00008642"/>
    </source>
</evidence>
<evidence type="ECO:0000256" key="9">
    <source>
        <dbReference type="HAMAP-Rule" id="MF_01815"/>
    </source>
</evidence>
<feature type="active site" evidence="9">
    <location>
        <position position="244"/>
    </location>
</feature>
<comment type="domain">
    <text evidence="9">The last Arg residue of the ACP-binding site is essential for the weak association between ACP/AcpP and FabH.</text>
</comment>
<reference evidence="12" key="2">
    <citation type="journal article" date="2021" name="PeerJ">
        <title>Extensive microbial diversity within the chicken gut microbiome revealed by metagenomics and culture.</title>
        <authorList>
            <person name="Gilroy R."/>
            <person name="Ravi A."/>
            <person name="Getino M."/>
            <person name="Pursley I."/>
            <person name="Horton D.L."/>
            <person name="Alikhan N.F."/>
            <person name="Baker D."/>
            <person name="Gharbi K."/>
            <person name="Hall N."/>
            <person name="Watson M."/>
            <person name="Adriaenssens E.M."/>
            <person name="Foster-Nyarko E."/>
            <person name="Jarju S."/>
            <person name="Secka A."/>
            <person name="Antonio M."/>
            <person name="Oren A."/>
            <person name="Chaudhuri R.R."/>
            <person name="La Ragione R."/>
            <person name="Hildebrand F."/>
            <person name="Pallen M.J."/>
        </authorList>
    </citation>
    <scope>NUCLEOTIDE SEQUENCE</scope>
    <source>
        <strain evidence="12">ChiSjej1B19-7085</strain>
    </source>
</reference>
<dbReference type="PANTHER" id="PTHR34069:SF2">
    <property type="entry name" value="BETA-KETOACYL-[ACYL-CARRIER-PROTEIN] SYNTHASE III"/>
    <property type="match status" value="1"/>
</dbReference>
<dbReference type="Gene3D" id="3.40.47.10">
    <property type="match status" value="1"/>
</dbReference>
<dbReference type="GO" id="GO:0004315">
    <property type="term" value="F:3-oxoacyl-[acyl-carrier-protein] synthase activity"/>
    <property type="evidence" value="ECO:0007669"/>
    <property type="project" value="InterPro"/>
</dbReference>
<dbReference type="Pfam" id="PF08545">
    <property type="entry name" value="ACP_syn_III"/>
    <property type="match status" value="1"/>
</dbReference>
<dbReference type="GO" id="GO:0005737">
    <property type="term" value="C:cytoplasm"/>
    <property type="evidence" value="ECO:0007669"/>
    <property type="project" value="UniProtKB-SubCell"/>
</dbReference>
<dbReference type="CDD" id="cd00830">
    <property type="entry name" value="KAS_III"/>
    <property type="match status" value="1"/>
</dbReference>
<evidence type="ECO:0000256" key="7">
    <source>
        <dbReference type="ARBA" id="ARBA00023160"/>
    </source>
</evidence>
<name>A0A9D1DR95_9FIRM</name>
<keyword evidence="6 9" id="KW-0443">Lipid metabolism</keyword>
<comment type="catalytic activity">
    <reaction evidence="9">
        <text>malonyl-[ACP] + acetyl-CoA + H(+) = 3-oxobutanoyl-[ACP] + CO2 + CoA</text>
        <dbReference type="Rhea" id="RHEA:12080"/>
        <dbReference type="Rhea" id="RHEA-COMP:9623"/>
        <dbReference type="Rhea" id="RHEA-COMP:9625"/>
        <dbReference type="ChEBI" id="CHEBI:15378"/>
        <dbReference type="ChEBI" id="CHEBI:16526"/>
        <dbReference type="ChEBI" id="CHEBI:57287"/>
        <dbReference type="ChEBI" id="CHEBI:57288"/>
        <dbReference type="ChEBI" id="CHEBI:78449"/>
        <dbReference type="ChEBI" id="CHEBI:78450"/>
        <dbReference type="EC" id="2.3.1.180"/>
    </reaction>
</comment>
<dbReference type="GO" id="GO:0033818">
    <property type="term" value="F:beta-ketoacyl-acyl-carrier-protein synthase III activity"/>
    <property type="evidence" value="ECO:0007669"/>
    <property type="project" value="UniProtKB-UniRule"/>
</dbReference>
<keyword evidence="4 9" id="KW-0808">Transferase</keyword>